<evidence type="ECO:0000256" key="6">
    <source>
        <dbReference type="ARBA" id="ARBA00023136"/>
    </source>
</evidence>
<dbReference type="Gene3D" id="1.20.1540.10">
    <property type="entry name" value="Rhomboid-like"/>
    <property type="match status" value="1"/>
</dbReference>
<dbReference type="PANTHER" id="PTHR43731">
    <property type="entry name" value="RHOMBOID PROTEASE"/>
    <property type="match status" value="1"/>
</dbReference>
<evidence type="ECO:0000256" key="5">
    <source>
        <dbReference type="ARBA" id="ARBA00022989"/>
    </source>
</evidence>
<dbReference type="AlphaFoldDB" id="A0A6V8P569"/>
<keyword evidence="5 7" id="KW-1133">Transmembrane helix</keyword>
<dbReference type="GO" id="GO:0004252">
    <property type="term" value="F:serine-type endopeptidase activity"/>
    <property type="evidence" value="ECO:0007669"/>
    <property type="project" value="InterPro"/>
</dbReference>
<evidence type="ECO:0000256" key="4">
    <source>
        <dbReference type="ARBA" id="ARBA00022801"/>
    </source>
</evidence>
<evidence type="ECO:0000313" key="9">
    <source>
        <dbReference type="EMBL" id="GFP27789.1"/>
    </source>
</evidence>
<comment type="subcellular location">
    <subcellularLocation>
        <location evidence="1">Membrane</location>
        <topology evidence="1">Multi-pass membrane protein</topology>
    </subcellularLocation>
</comment>
<keyword evidence="10" id="KW-1185">Reference proteome</keyword>
<feature type="transmembrane region" description="Helical" evidence="7">
    <location>
        <begin position="171"/>
        <end position="191"/>
    </location>
</feature>
<protein>
    <recommendedName>
        <fullName evidence="8">Peptidase S54 rhomboid domain-containing protein</fullName>
    </recommendedName>
</protein>
<evidence type="ECO:0000256" key="1">
    <source>
        <dbReference type="ARBA" id="ARBA00004141"/>
    </source>
</evidence>
<name>A0A6V8P569_9ACTN</name>
<organism evidence="9 10">
    <name type="scientific">Candidatus Hakubella thermalkaliphila</name>
    <dbReference type="NCBI Taxonomy" id="2754717"/>
    <lineage>
        <taxon>Bacteria</taxon>
        <taxon>Bacillati</taxon>
        <taxon>Actinomycetota</taxon>
        <taxon>Actinomycetota incertae sedis</taxon>
        <taxon>Candidatus Hakubellales</taxon>
        <taxon>Candidatus Hakubellaceae</taxon>
        <taxon>Candidatus Hakubella</taxon>
    </lineage>
</organism>
<proteinExistence type="inferred from homology"/>
<dbReference type="EMBL" id="BLRY01000067">
    <property type="protein sequence ID" value="GFP27789.1"/>
    <property type="molecule type" value="Genomic_DNA"/>
</dbReference>
<dbReference type="InterPro" id="IPR050925">
    <property type="entry name" value="Rhomboid_protease_S54"/>
</dbReference>
<dbReference type="InterPro" id="IPR035952">
    <property type="entry name" value="Rhomboid-like_sf"/>
</dbReference>
<dbReference type="FunFam" id="1.20.1540.10:FF:000027">
    <property type="entry name" value="Rhomboid family intramembrane serine protease"/>
    <property type="match status" value="1"/>
</dbReference>
<comment type="caution">
    <text evidence="9">The sequence shown here is derived from an EMBL/GenBank/DDBJ whole genome shotgun (WGS) entry which is preliminary data.</text>
</comment>
<keyword evidence="6 7" id="KW-0472">Membrane</keyword>
<accession>A0A6V8P569</accession>
<comment type="similarity">
    <text evidence="2">Belongs to the peptidase S54 family.</text>
</comment>
<dbReference type="GO" id="GO:0016020">
    <property type="term" value="C:membrane"/>
    <property type="evidence" value="ECO:0007669"/>
    <property type="project" value="UniProtKB-SubCell"/>
</dbReference>
<feature type="transmembrane region" description="Helical" evidence="7">
    <location>
        <begin position="116"/>
        <end position="134"/>
    </location>
</feature>
<evidence type="ECO:0000256" key="3">
    <source>
        <dbReference type="ARBA" id="ARBA00022692"/>
    </source>
</evidence>
<evidence type="ECO:0000256" key="7">
    <source>
        <dbReference type="SAM" id="Phobius"/>
    </source>
</evidence>
<reference evidence="9 10" key="1">
    <citation type="journal article" date="2020" name="Front. Microbiol.">
        <title>Single-cell genomics of novel Actinobacteria with the Wood-Ljungdahl pathway discovered in a serpentinizing system.</title>
        <authorList>
            <person name="Merino N."/>
            <person name="Kawai M."/>
            <person name="Boyd E.S."/>
            <person name="Colman D.R."/>
            <person name="McGlynn S.E."/>
            <person name="Nealson K.H."/>
            <person name="Kurokawa K."/>
            <person name="Hongoh Y."/>
        </authorList>
    </citation>
    <scope>NUCLEOTIDE SEQUENCE [LARGE SCALE GENOMIC DNA]</scope>
    <source>
        <strain evidence="9 10">S33</strain>
    </source>
</reference>
<feature type="transmembrane region" description="Helical" evidence="7">
    <location>
        <begin position="15"/>
        <end position="35"/>
    </location>
</feature>
<feature type="transmembrane region" description="Helical" evidence="7">
    <location>
        <begin position="140"/>
        <end position="159"/>
    </location>
</feature>
<dbReference type="Proteomes" id="UP000591948">
    <property type="component" value="Unassembled WGS sequence"/>
</dbReference>
<evidence type="ECO:0000259" key="8">
    <source>
        <dbReference type="Pfam" id="PF01694"/>
    </source>
</evidence>
<sequence>MSSTLPLRDTTPSRSFPIVNITLIGINILVFIYQLTLAKHALLQLVQAFGVVPQHYLSALRGISTEFFLDIGSIHLLLPLVSSMFLHGGWLHILGNMLYLWIFGDNVEDSMGHFRYLLFYLLSGTIAGLAHILTNPTSTVPTIGASGAIAGVLGAYFILFPRGRVITLVPFGFFLHIIQLPALIFLGFWFVLQFLYGAFALTAVGRAAGGIAWWAHIGGFVAGMVLIFLFQKKRRRPRYQNTFRPW</sequence>
<dbReference type="Pfam" id="PF01694">
    <property type="entry name" value="Rhomboid"/>
    <property type="match status" value="1"/>
</dbReference>
<evidence type="ECO:0000256" key="2">
    <source>
        <dbReference type="ARBA" id="ARBA00009045"/>
    </source>
</evidence>
<feature type="domain" description="Peptidase S54 rhomboid" evidence="8">
    <location>
        <begin position="79"/>
        <end position="231"/>
    </location>
</feature>
<dbReference type="SUPFAM" id="SSF144091">
    <property type="entry name" value="Rhomboid-like"/>
    <property type="match status" value="1"/>
</dbReference>
<gene>
    <name evidence="9" type="ORF">HKBW3S33_01199</name>
</gene>
<dbReference type="PANTHER" id="PTHR43731:SF14">
    <property type="entry name" value="PRESENILIN-ASSOCIATED RHOMBOID-LIKE PROTEIN, MITOCHONDRIAL"/>
    <property type="match status" value="1"/>
</dbReference>
<feature type="transmembrane region" description="Helical" evidence="7">
    <location>
        <begin position="84"/>
        <end position="104"/>
    </location>
</feature>
<keyword evidence="3 7" id="KW-0812">Transmembrane</keyword>
<keyword evidence="4" id="KW-0378">Hydrolase</keyword>
<dbReference type="InterPro" id="IPR022764">
    <property type="entry name" value="Peptidase_S54_rhomboid_dom"/>
</dbReference>
<evidence type="ECO:0000313" key="10">
    <source>
        <dbReference type="Proteomes" id="UP000591948"/>
    </source>
</evidence>
<feature type="transmembrane region" description="Helical" evidence="7">
    <location>
        <begin position="211"/>
        <end position="230"/>
    </location>
</feature>